<gene>
    <name evidence="9" type="ORF">SLU01_08850</name>
</gene>
<feature type="transmembrane region" description="Helical" evidence="7">
    <location>
        <begin position="165"/>
        <end position="184"/>
    </location>
</feature>
<dbReference type="PANTHER" id="PTHR23513:SF11">
    <property type="entry name" value="STAPHYLOFERRIN A TRANSPORTER"/>
    <property type="match status" value="1"/>
</dbReference>
<evidence type="ECO:0000313" key="9">
    <source>
        <dbReference type="EMBL" id="GEN82573.1"/>
    </source>
</evidence>
<dbReference type="Pfam" id="PF07690">
    <property type="entry name" value="MFS_1"/>
    <property type="match status" value="1"/>
</dbReference>
<feature type="transmembrane region" description="Helical" evidence="7">
    <location>
        <begin position="314"/>
        <end position="334"/>
    </location>
</feature>
<feature type="transmembrane region" description="Helical" evidence="7">
    <location>
        <begin position="7"/>
        <end position="31"/>
    </location>
</feature>
<feature type="transmembrane region" description="Helical" evidence="7">
    <location>
        <begin position="96"/>
        <end position="117"/>
    </location>
</feature>
<feature type="transmembrane region" description="Helical" evidence="7">
    <location>
        <begin position="138"/>
        <end position="159"/>
    </location>
</feature>
<dbReference type="EMBL" id="BJYL01000011">
    <property type="protein sequence ID" value="GEN82573.1"/>
    <property type="molecule type" value="Genomic_DNA"/>
</dbReference>
<evidence type="ECO:0000256" key="6">
    <source>
        <dbReference type="ARBA" id="ARBA00023136"/>
    </source>
</evidence>
<feature type="transmembrane region" description="Helical" evidence="7">
    <location>
        <begin position="70"/>
        <end position="90"/>
    </location>
</feature>
<dbReference type="InterPro" id="IPR036259">
    <property type="entry name" value="MFS_trans_sf"/>
</dbReference>
<organism evidence="9 10">
    <name type="scientific">Sporosarcina luteola</name>
    <dbReference type="NCBI Taxonomy" id="582850"/>
    <lineage>
        <taxon>Bacteria</taxon>
        <taxon>Bacillati</taxon>
        <taxon>Bacillota</taxon>
        <taxon>Bacilli</taxon>
        <taxon>Bacillales</taxon>
        <taxon>Caryophanaceae</taxon>
        <taxon>Sporosarcina</taxon>
    </lineage>
</organism>
<proteinExistence type="predicted"/>
<dbReference type="Proteomes" id="UP000321901">
    <property type="component" value="Unassembled WGS sequence"/>
</dbReference>
<feature type="transmembrane region" description="Helical" evidence="7">
    <location>
        <begin position="255"/>
        <end position="276"/>
    </location>
</feature>
<evidence type="ECO:0000313" key="10">
    <source>
        <dbReference type="Proteomes" id="UP000321901"/>
    </source>
</evidence>
<reference evidence="9 10" key="1">
    <citation type="submission" date="2019-07" db="EMBL/GenBank/DDBJ databases">
        <title>Whole genome shotgun sequence of Sporosarcina luteola NBRC 105378.</title>
        <authorList>
            <person name="Hosoyama A."/>
            <person name="Uohara A."/>
            <person name="Ohji S."/>
            <person name="Ichikawa N."/>
        </authorList>
    </citation>
    <scope>NUCLEOTIDE SEQUENCE [LARGE SCALE GENOMIC DNA]</scope>
    <source>
        <strain evidence="9 10">NBRC 105378</strain>
    </source>
</reference>
<feature type="transmembrane region" description="Helical" evidence="7">
    <location>
        <begin position="381"/>
        <end position="401"/>
    </location>
</feature>
<dbReference type="GO" id="GO:0022857">
    <property type="term" value="F:transmembrane transporter activity"/>
    <property type="evidence" value="ECO:0007669"/>
    <property type="project" value="InterPro"/>
</dbReference>
<feature type="transmembrane region" description="Helical" evidence="7">
    <location>
        <begin position="37"/>
        <end position="58"/>
    </location>
</feature>
<evidence type="ECO:0000256" key="1">
    <source>
        <dbReference type="ARBA" id="ARBA00004651"/>
    </source>
</evidence>
<feature type="transmembrane region" description="Helical" evidence="7">
    <location>
        <begin position="355"/>
        <end position="375"/>
    </location>
</feature>
<dbReference type="InterPro" id="IPR020846">
    <property type="entry name" value="MFS_dom"/>
</dbReference>
<evidence type="ECO:0000256" key="2">
    <source>
        <dbReference type="ARBA" id="ARBA00022448"/>
    </source>
</evidence>
<evidence type="ECO:0000256" key="7">
    <source>
        <dbReference type="SAM" id="Phobius"/>
    </source>
</evidence>
<keyword evidence="2" id="KW-0813">Transport</keyword>
<feature type="transmembrane region" description="Helical" evidence="7">
    <location>
        <begin position="288"/>
        <end position="308"/>
    </location>
</feature>
<dbReference type="PROSITE" id="PS50850">
    <property type="entry name" value="MFS"/>
    <property type="match status" value="1"/>
</dbReference>
<keyword evidence="10" id="KW-1185">Reference proteome</keyword>
<dbReference type="CDD" id="cd06173">
    <property type="entry name" value="MFS_MefA_like"/>
    <property type="match status" value="1"/>
</dbReference>
<keyword evidence="4 7" id="KW-0812">Transmembrane</keyword>
<keyword evidence="5 7" id="KW-1133">Transmembrane helix</keyword>
<evidence type="ECO:0000256" key="3">
    <source>
        <dbReference type="ARBA" id="ARBA00022475"/>
    </source>
</evidence>
<dbReference type="AlphaFoldDB" id="A0A511Z552"/>
<evidence type="ECO:0000256" key="4">
    <source>
        <dbReference type="ARBA" id="ARBA00022692"/>
    </source>
</evidence>
<keyword evidence="3" id="KW-1003">Cell membrane</keyword>
<dbReference type="RefSeq" id="WP_147055740.1">
    <property type="nucleotide sequence ID" value="NZ_BJYL01000011.1"/>
</dbReference>
<evidence type="ECO:0000256" key="5">
    <source>
        <dbReference type="ARBA" id="ARBA00022989"/>
    </source>
</evidence>
<dbReference type="PANTHER" id="PTHR23513">
    <property type="entry name" value="INTEGRAL MEMBRANE EFFLUX PROTEIN-RELATED"/>
    <property type="match status" value="1"/>
</dbReference>
<dbReference type="InterPro" id="IPR011701">
    <property type="entry name" value="MFS"/>
</dbReference>
<accession>A0A511Z552</accession>
<comment type="subcellular location">
    <subcellularLocation>
        <location evidence="1">Cell membrane</location>
        <topology evidence="1">Multi-pass membrane protein</topology>
    </subcellularLocation>
</comment>
<feature type="domain" description="Major facilitator superfamily (MFS) profile" evidence="8">
    <location>
        <begin position="1"/>
        <end position="187"/>
    </location>
</feature>
<evidence type="ECO:0000259" key="8">
    <source>
        <dbReference type="PROSITE" id="PS50850"/>
    </source>
</evidence>
<dbReference type="OrthoDB" id="9775268at2"/>
<name>A0A511Z552_9BACL</name>
<dbReference type="Gene3D" id="1.20.1250.20">
    <property type="entry name" value="MFS general substrate transporter like domains"/>
    <property type="match status" value="1"/>
</dbReference>
<comment type="caution">
    <text evidence="9">The sequence shown here is derived from an EMBL/GenBank/DDBJ whole genome shotgun (WGS) entry which is preliminary data.</text>
</comment>
<sequence>MGKNYFIYIFSTIVVALGGSVYTFAISYFILQETGSALYFSINAAIMSIGAIIALPISGVIVDSMNRKKIILSFEALSALTLLFLSLYIAFFGFNIYALFFITAVRSIITPVIFNAFDASMTQLFDKEHIQKTLGKISLYKTSIMFLGPILAGIIYGFLSLQLMILIFFIMQLLSFILNIFLVFSEQKLEKAYENASFEIWFKSFSNKFIQGYQVILKSDVLKQLLVLSVVINAVGAASFGVLPETIMIKELNFTAPQVGIVGTIFTVGSLIGSFILSKQKIKNPLNIVKYAFIIVAMFLLSFTLPVYVEMKPIISMVYIGLIGLSMALVFQFISIPMSSYMQKTIPDEFKGRVFSINGTVGMVLMPIGTIFYGALYEKGIYFPVNLFSSIIILVTVFLTLKPFIVAKSAMEYTR</sequence>
<dbReference type="SUPFAM" id="SSF103473">
    <property type="entry name" value="MFS general substrate transporter"/>
    <property type="match status" value="1"/>
</dbReference>
<feature type="transmembrane region" description="Helical" evidence="7">
    <location>
        <begin position="225"/>
        <end position="243"/>
    </location>
</feature>
<keyword evidence="6 7" id="KW-0472">Membrane</keyword>
<protein>
    <submittedName>
        <fullName evidence="9">MFS transporter</fullName>
    </submittedName>
</protein>
<dbReference type="GO" id="GO:0005886">
    <property type="term" value="C:plasma membrane"/>
    <property type="evidence" value="ECO:0007669"/>
    <property type="project" value="UniProtKB-SubCell"/>
</dbReference>